<accession>A0ABV8SPP5</accession>
<feature type="signal peptide" evidence="2">
    <location>
        <begin position="1"/>
        <end position="29"/>
    </location>
</feature>
<dbReference type="EMBL" id="JBHSDU010000003">
    <property type="protein sequence ID" value="MFC4309553.1"/>
    <property type="molecule type" value="Genomic_DNA"/>
</dbReference>
<protein>
    <recommendedName>
        <fullName evidence="5">Lipoprotein</fullName>
    </recommendedName>
</protein>
<comment type="caution">
    <text evidence="3">The sequence shown here is derived from an EMBL/GenBank/DDBJ whole genome shotgun (WGS) entry which is preliminary data.</text>
</comment>
<dbReference type="Proteomes" id="UP001595904">
    <property type="component" value="Unassembled WGS sequence"/>
</dbReference>
<keyword evidence="4" id="KW-1185">Reference proteome</keyword>
<feature type="region of interest" description="Disordered" evidence="1">
    <location>
        <begin position="97"/>
        <end position="119"/>
    </location>
</feature>
<organism evidence="3 4">
    <name type="scientific">Steroidobacter flavus</name>
    <dbReference type="NCBI Taxonomy" id="1842136"/>
    <lineage>
        <taxon>Bacteria</taxon>
        <taxon>Pseudomonadati</taxon>
        <taxon>Pseudomonadota</taxon>
        <taxon>Gammaproteobacteria</taxon>
        <taxon>Steroidobacterales</taxon>
        <taxon>Steroidobacteraceae</taxon>
        <taxon>Steroidobacter</taxon>
    </lineage>
</organism>
<name>A0ABV8SPP5_9GAMM</name>
<dbReference type="RefSeq" id="WP_380596598.1">
    <property type="nucleotide sequence ID" value="NZ_JBHSDU010000003.1"/>
</dbReference>
<evidence type="ECO:0000313" key="3">
    <source>
        <dbReference type="EMBL" id="MFC4309553.1"/>
    </source>
</evidence>
<sequence>MRAAPGLSMYLGLSVCLFTLIGCASPKPAAPEAGPAVAAKETDDQKAQRLIKYSVESGEPINTADGKKLVCKQESVTNTRLKNKKICLTPEQWQARTDNAKEGVQDATRSGEYLPPKGN</sequence>
<reference evidence="4" key="1">
    <citation type="journal article" date="2019" name="Int. J. Syst. Evol. Microbiol.">
        <title>The Global Catalogue of Microorganisms (GCM) 10K type strain sequencing project: providing services to taxonomists for standard genome sequencing and annotation.</title>
        <authorList>
            <consortium name="The Broad Institute Genomics Platform"/>
            <consortium name="The Broad Institute Genome Sequencing Center for Infectious Disease"/>
            <person name="Wu L."/>
            <person name="Ma J."/>
        </authorList>
    </citation>
    <scope>NUCLEOTIDE SEQUENCE [LARGE SCALE GENOMIC DNA]</scope>
    <source>
        <strain evidence="4">CGMCC 1.10759</strain>
    </source>
</reference>
<evidence type="ECO:0000256" key="1">
    <source>
        <dbReference type="SAM" id="MobiDB-lite"/>
    </source>
</evidence>
<feature type="chain" id="PRO_5045220016" description="Lipoprotein" evidence="2">
    <location>
        <begin position="30"/>
        <end position="119"/>
    </location>
</feature>
<evidence type="ECO:0000256" key="2">
    <source>
        <dbReference type="SAM" id="SignalP"/>
    </source>
</evidence>
<evidence type="ECO:0000313" key="4">
    <source>
        <dbReference type="Proteomes" id="UP001595904"/>
    </source>
</evidence>
<gene>
    <name evidence="3" type="ORF">ACFPN2_10725</name>
</gene>
<keyword evidence="2" id="KW-0732">Signal</keyword>
<evidence type="ECO:0008006" key="5">
    <source>
        <dbReference type="Google" id="ProtNLM"/>
    </source>
</evidence>
<proteinExistence type="predicted"/>
<dbReference type="PROSITE" id="PS51257">
    <property type="entry name" value="PROKAR_LIPOPROTEIN"/>
    <property type="match status" value="1"/>
</dbReference>